<protein>
    <submittedName>
        <fullName evidence="4">Putative peptidoglycan binding domain-containing protein</fullName>
    </submittedName>
</protein>
<sequence length="544" mass="56467">MTRRTLPVLVALSLAVTAPVSAMADNLGAAIVGGIIGGAIMNSQKPRQKTYVKKSYNSAARAQNREVQTSLNYFGFPAGTPDGVLGSRSRTAISQYQAHLGYPVTGALTEYERQFLVSSYNRAQLGGPQVVKILQRSQQGPRALLTAFQKEQGGGGTMMAGGHGGFGYAGLPVEVSDAVDEIAQSSEPSAEQLLQRAGFIQTADLNGDGKNDYVIDTAVTGSSFWCGQTECATLLFASTSDGYARKQFMYKLNAQRTNKITTADFQCDYAGCKMNDPMLASATAVPAPAPAAPAPAAPQAGGTTMASASISAIPMFTAPAPTVAPSLASYCDKVGVLTNSNGGYVTAVSMTDSQLALSEQMCLTRTYAIARGESMITQVAGLSAEQVDAQCDAFGPALAPYVAALEGGSAQDVMGQVRSFALGANMSIEQLQSTGAICLYSGYRRDKQDVALGAALLLVGAGQVPYAETVGHHLSQGFGVTQNGETAKEWYDLAITALDGGAEPVYAPSQKGRVELLKAATTGVPSGQPAATPQPAALPTFKLE</sequence>
<dbReference type="EMBL" id="FOLX01000001">
    <property type="protein sequence ID" value="SFC56292.1"/>
    <property type="molecule type" value="Genomic_DNA"/>
</dbReference>
<evidence type="ECO:0000256" key="1">
    <source>
        <dbReference type="SAM" id="MobiDB-lite"/>
    </source>
</evidence>
<dbReference type="InterPro" id="IPR002477">
    <property type="entry name" value="Peptidoglycan-bd-like"/>
</dbReference>
<reference evidence="4 5" key="1">
    <citation type="submission" date="2016-10" db="EMBL/GenBank/DDBJ databases">
        <authorList>
            <person name="de Groot N.N."/>
        </authorList>
    </citation>
    <scope>NUCLEOTIDE SEQUENCE [LARGE SCALE GENOMIC DNA]</scope>
    <source>
        <strain evidence="4 5">DSM 29619</strain>
    </source>
</reference>
<keyword evidence="5" id="KW-1185">Reference proteome</keyword>
<evidence type="ECO:0000259" key="3">
    <source>
        <dbReference type="Pfam" id="PF01471"/>
    </source>
</evidence>
<gene>
    <name evidence="4" type="ORF">SAMN05421762_1351</name>
</gene>
<dbReference type="SUPFAM" id="SSF47090">
    <property type="entry name" value="PGBD-like"/>
    <property type="match status" value="1"/>
</dbReference>
<evidence type="ECO:0000256" key="2">
    <source>
        <dbReference type="SAM" id="SignalP"/>
    </source>
</evidence>
<dbReference type="STRING" id="517719.SAMN05421762_1351"/>
<feature type="domain" description="Peptidoglycan binding-like" evidence="3">
    <location>
        <begin position="65"/>
        <end position="109"/>
    </location>
</feature>
<proteinExistence type="predicted"/>
<dbReference type="Proteomes" id="UP000231644">
    <property type="component" value="Unassembled WGS sequence"/>
</dbReference>
<dbReference type="RefSeq" id="WP_093452408.1">
    <property type="nucleotide sequence ID" value="NZ_FNZG01000003.1"/>
</dbReference>
<accession>A0A1I1K7M4</accession>
<feature type="signal peptide" evidence="2">
    <location>
        <begin position="1"/>
        <end position="24"/>
    </location>
</feature>
<keyword evidence="2" id="KW-0732">Signal</keyword>
<dbReference type="AlphaFoldDB" id="A0A1I1K7M4"/>
<evidence type="ECO:0000313" key="5">
    <source>
        <dbReference type="Proteomes" id="UP000231644"/>
    </source>
</evidence>
<name>A0A1I1K7M4_9RHOB</name>
<dbReference type="InterPro" id="IPR036365">
    <property type="entry name" value="PGBD-like_sf"/>
</dbReference>
<feature type="region of interest" description="Disordered" evidence="1">
    <location>
        <begin position="523"/>
        <end position="544"/>
    </location>
</feature>
<feature type="compositionally biased region" description="Low complexity" evidence="1">
    <location>
        <begin position="528"/>
        <end position="544"/>
    </location>
</feature>
<dbReference type="OrthoDB" id="7444491at2"/>
<feature type="chain" id="PRO_5014166062" evidence="2">
    <location>
        <begin position="25"/>
        <end position="544"/>
    </location>
</feature>
<dbReference type="Pfam" id="PF01471">
    <property type="entry name" value="PG_binding_1"/>
    <property type="match status" value="1"/>
</dbReference>
<dbReference type="InterPro" id="IPR036366">
    <property type="entry name" value="PGBDSf"/>
</dbReference>
<organism evidence="4 5">
    <name type="scientific">Pseudooceanicola nitratireducens</name>
    <dbReference type="NCBI Taxonomy" id="517719"/>
    <lineage>
        <taxon>Bacteria</taxon>
        <taxon>Pseudomonadati</taxon>
        <taxon>Pseudomonadota</taxon>
        <taxon>Alphaproteobacteria</taxon>
        <taxon>Rhodobacterales</taxon>
        <taxon>Paracoccaceae</taxon>
        <taxon>Pseudooceanicola</taxon>
    </lineage>
</organism>
<evidence type="ECO:0000313" key="4">
    <source>
        <dbReference type="EMBL" id="SFC56292.1"/>
    </source>
</evidence>
<dbReference type="Gene3D" id="1.10.101.10">
    <property type="entry name" value="PGBD-like superfamily/PGBD"/>
    <property type="match status" value="1"/>
</dbReference>